<sequence>MNRNVLFAIIGALAVIAGILAYQSYKARQAPSGVQINLGDNGISITTKK</sequence>
<evidence type="ECO:0000313" key="1">
    <source>
        <dbReference type="EMBL" id="OIQ70004.1"/>
    </source>
</evidence>
<dbReference type="EMBL" id="MLJW01004418">
    <property type="protein sequence ID" value="OIQ70004.1"/>
    <property type="molecule type" value="Genomic_DNA"/>
</dbReference>
<dbReference type="AlphaFoldDB" id="A0A1J5PR03"/>
<accession>A0A1J5PR03</accession>
<comment type="caution">
    <text evidence="1">The sequence shown here is derived from an EMBL/GenBank/DDBJ whole genome shotgun (WGS) entry which is preliminary data.</text>
</comment>
<gene>
    <name evidence="1" type="ORF">GALL_483910</name>
</gene>
<organism evidence="1">
    <name type="scientific">mine drainage metagenome</name>
    <dbReference type="NCBI Taxonomy" id="410659"/>
    <lineage>
        <taxon>unclassified sequences</taxon>
        <taxon>metagenomes</taxon>
        <taxon>ecological metagenomes</taxon>
    </lineage>
</organism>
<proteinExistence type="predicted"/>
<protein>
    <submittedName>
        <fullName evidence="1">Uncharacterized protein</fullName>
    </submittedName>
</protein>
<reference evidence="1" key="1">
    <citation type="submission" date="2016-10" db="EMBL/GenBank/DDBJ databases">
        <title>Sequence of Gallionella enrichment culture.</title>
        <authorList>
            <person name="Poehlein A."/>
            <person name="Muehling M."/>
            <person name="Daniel R."/>
        </authorList>
    </citation>
    <scope>NUCLEOTIDE SEQUENCE</scope>
</reference>
<name>A0A1J5PR03_9ZZZZ</name>